<feature type="non-terminal residue" evidence="1">
    <location>
        <position position="1"/>
    </location>
</feature>
<dbReference type="Proteomes" id="UP001154282">
    <property type="component" value="Unassembled WGS sequence"/>
</dbReference>
<dbReference type="AlphaFoldDB" id="A0AAV0QPS4"/>
<keyword evidence="2" id="KW-1185">Reference proteome</keyword>
<gene>
    <name evidence="1" type="ORF">LITE_LOCUS44375</name>
</gene>
<accession>A0AAV0QPS4</accession>
<evidence type="ECO:0000313" key="2">
    <source>
        <dbReference type="Proteomes" id="UP001154282"/>
    </source>
</evidence>
<reference evidence="1" key="1">
    <citation type="submission" date="2022-08" db="EMBL/GenBank/DDBJ databases">
        <authorList>
            <person name="Gutierrez-Valencia J."/>
        </authorList>
    </citation>
    <scope>NUCLEOTIDE SEQUENCE</scope>
</reference>
<evidence type="ECO:0000313" key="1">
    <source>
        <dbReference type="EMBL" id="CAI0547465.1"/>
    </source>
</evidence>
<proteinExistence type="predicted"/>
<protein>
    <submittedName>
        <fullName evidence="1">Uncharacterized protein</fullName>
    </submittedName>
</protein>
<comment type="caution">
    <text evidence="1">The sequence shown here is derived from an EMBL/GenBank/DDBJ whole genome shotgun (WGS) entry which is preliminary data.</text>
</comment>
<dbReference type="EMBL" id="CAMGYJ010000010">
    <property type="protein sequence ID" value="CAI0547465.1"/>
    <property type="molecule type" value="Genomic_DNA"/>
</dbReference>
<sequence>PFSIFNHLHFKLLATLRLTGHRRRALSYFQVSSSTVHNPIISHRSLLNSFSSSFRLHLHLHLHLRCLFNCYLLPVFANDRGCITFTPPPSISTLRPKSSSTARTRYACSLIEFAFACENSLSDGLSYSNDGKGPGSCRRRFTTPALSQEI</sequence>
<name>A0AAV0QPS4_9ROSI</name>
<organism evidence="1 2">
    <name type="scientific">Linum tenue</name>
    <dbReference type="NCBI Taxonomy" id="586396"/>
    <lineage>
        <taxon>Eukaryota</taxon>
        <taxon>Viridiplantae</taxon>
        <taxon>Streptophyta</taxon>
        <taxon>Embryophyta</taxon>
        <taxon>Tracheophyta</taxon>
        <taxon>Spermatophyta</taxon>
        <taxon>Magnoliopsida</taxon>
        <taxon>eudicotyledons</taxon>
        <taxon>Gunneridae</taxon>
        <taxon>Pentapetalae</taxon>
        <taxon>rosids</taxon>
        <taxon>fabids</taxon>
        <taxon>Malpighiales</taxon>
        <taxon>Linaceae</taxon>
        <taxon>Linum</taxon>
    </lineage>
</organism>